<dbReference type="OrthoDB" id="1434354at2759"/>
<dbReference type="GO" id="GO:0005886">
    <property type="term" value="C:plasma membrane"/>
    <property type="evidence" value="ECO:0007669"/>
    <property type="project" value="UniProtKB-SubCell"/>
</dbReference>
<feature type="region of interest" description="Disordered" evidence="5">
    <location>
        <begin position="439"/>
        <end position="483"/>
    </location>
</feature>
<dbReference type="PANTHER" id="PTHR45657">
    <property type="entry name" value="CRAL-TRIO DOMAIN-CONTAINING PROTEIN YKL091C-RELATED"/>
    <property type="match status" value="1"/>
</dbReference>
<dbReference type="SMART" id="SM00516">
    <property type="entry name" value="SEC14"/>
    <property type="match status" value="1"/>
</dbReference>
<dbReference type="PROSITE" id="PS50191">
    <property type="entry name" value="CRAL_TRIO"/>
    <property type="match status" value="1"/>
</dbReference>
<dbReference type="Pfam" id="PF00650">
    <property type="entry name" value="CRAL_TRIO"/>
    <property type="match status" value="1"/>
</dbReference>
<dbReference type="SMART" id="SM01100">
    <property type="entry name" value="CRAL_TRIO_N"/>
    <property type="match status" value="1"/>
</dbReference>
<feature type="region of interest" description="Disordered" evidence="5">
    <location>
        <begin position="1"/>
        <end position="39"/>
    </location>
</feature>
<dbReference type="Gene3D" id="1.10.8.20">
    <property type="entry name" value="N-terminal domain of phosphatidylinositol transfer protein sec14p"/>
    <property type="match status" value="1"/>
</dbReference>
<evidence type="ECO:0000256" key="2">
    <source>
        <dbReference type="ARBA" id="ARBA00004395"/>
    </source>
</evidence>
<dbReference type="Gene3D" id="3.40.525.10">
    <property type="entry name" value="CRAL-TRIO lipid binding domain"/>
    <property type="match status" value="1"/>
</dbReference>
<accession>A0A9Q0HXN2</accession>
<feature type="domain" description="CRAL-TRIO" evidence="6">
    <location>
        <begin position="148"/>
        <end position="322"/>
    </location>
</feature>
<dbReference type="Proteomes" id="UP001151287">
    <property type="component" value="Unassembled WGS sequence"/>
</dbReference>
<organism evidence="7 8">
    <name type="scientific">Rhynchospora breviuscula</name>
    <dbReference type="NCBI Taxonomy" id="2022672"/>
    <lineage>
        <taxon>Eukaryota</taxon>
        <taxon>Viridiplantae</taxon>
        <taxon>Streptophyta</taxon>
        <taxon>Embryophyta</taxon>
        <taxon>Tracheophyta</taxon>
        <taxon>Spermatophyta</taxon>
        <taxon>Magnoliopsida</taxon>
        <taxon>Liliopsida</taxon>
        <taxon>Poales</taxon>
        <taxon>Cyperaceae</taxon>
        <taxon>Cyperoideae</taxon>
        <taxon>Rhynchosporeae</taxon>
        <taxon>Rhynchospora</taxon>
    </lineage>
</organism>
<comment type="similarity">
    <text evidence="4">Belongs to the SFH family.</text>
</comment>
<dbReference type="InterPro" id="IPR011074">
    <property type="entry name" value="CRAL/TRIO_N_dom"/>
</dbReference>
<reference evidence="7" key="1">
    <citation type="journal article" date="2022" name="Cell">
        <title>Repeat-based holocentromeres influence genome architecture and karyotype evolution.</title>
        <authorList>
            <person name="Hofstatter P.G."/>
            <person name="Thangavel G."/>
            <person name="Lux T."/>
            <person name="Neumann P."/>
            <person name="Vondrak T."/>
            <person name="Novak P."/>
            <person name="Zhang M."/>
            <person name="Costa L."/>
            <person name="Castellani M."/>
            <person name="Scott A."/>
            <person name="Toegelov H."/>
            <person name="Fuchs J."/>
            <person name="Mata-Sucre Y."/>
            <person name="Dias Y."/>
            <person name="Vanzela A.L.L."/>
            <person name="Huettel B."/>
            <person name="Almeida C.C.S."/>
            <person name="Simkova H."/>
            <person name="Souza G."/>
            <person name="Pedrosa-Harand A."/>
            <person name="Macas J."/>
            <person name="Mayer K.F.X."/>
            <person name="Houben A."/>
            <person name="Marques A."/>
        </authorList>
    </citation>
    <scope>NUCLEOTIDE SEQUENCE</scope>
    <source>
        <strain evidence="7">RhyBre1mFocal</strain>
    </source>
</reference>
<protein>
    <recommendedName>
        <fullName evidence="6">CRAL-TRIO domain-containing protein</fullName>
    </recommendedName>
</protein>
<evidence type="ECO:0000256" key="5">
    <source>
        <dbReference type="SAM" id="MobiDB-lite"/>
    </source>
</evidence>
<gene>
    <name evidence="7" type="ORF">LUZ63_002243</name>
</gene>
<feature type="compositionally biased region" description="Polar residues" evidence="5">
    <location>
        <begin position="461"/>
        <end position="474"/>
    </location>
</feature>
<keyword evidence="3" id="KW-0333">Golgi apparatus</keyword>
<feature type="compositionally biased region" description="Low complexity" evidence="5">
    <location>
        <begin position="445"/>
        <end position="455"/>
    </location>
</feature>
<evidence type="ECO:0000256" key="3">
    <source>
        <dbReference type="ARBA" id="ARBA00023034"/>
    </source>
</evidence>
<evidence type="ECO:0000259" key="6">
    <source>
        <dbReference type="PROSITE" id="PS50191"/>
    </source>
</evidence>
<dbReference type="InterPro" id="IPR001251">
    <property type="entry name" value="CRAL-TRIO_dom"/>
</dbReference>
<dbReference type="GO" id="GO:0000139">
    <property type="term" value="C:Golgi membrane"/>
    <property type="evidence" value="ECO:0007669"/>
    <property type="project" value="UniProtKB-SubCell"/>
</dbReference>
<dbReference type="InterPro" id="IPR036865">
    <property type="entry name" value="CRAL-TRIO_dom_sf"/>
</dbReference>
<dbReference type="SUPFAM" id="SSF52087">
    <property type="entry name" value="CRAL/TRIO domain"/>
    <property type="match status" value="1"/>
</dbReference>
<feature type="compositionally biased region" description="Basic and acidic residues" evidence="5">
    <location>
        <begin position="15"/>
        <end position="33"/>
    </location>
</feature>
<comment type="subcellular location">
    <subcellularLocation>
        <location evidence="1">Cell membrane</location>
        <topology evidence="1">Peripheral membrane protein</topology>
    </subcellularLocation>
    <subcellularLocation>
        <location evidence="2">Golgi apparatus membrane</location>
        <topology evidence="2">Peripheral membrane protein</topology>
    </subcellularLocation>
</comment>
<keyword evidence="8" id="KW-1185">Reference proteome</keyword>
<dbReference type="CDD" id="cd00170">
    <property type="entry name" value="SEC14"/>
    <property type="match status" value="1"/>
</dbReference>
<dbReference type="InterPro" id="IPR036273">
    <property type="entry name" value="CRAL/TRIO_N_dom_sf"/>
</dbReference>
<name>A0A9Q0HXN2_9POAL</name>
<dbReference type="AlphaFoldDB" id="A0A9Q0HXN2"/>
<proteinExistence type="inferred from homology"/>
<dbReference type="InterPro" id="IPR051026">
    <property type="entry name" value="PI/PC_transfer"/>
</dbReference>
<evidence type="ECO:0000313" key="8">
    <source>
        <dbReference type="Proteomes" id="UP001151287"/>
    </source>
</evidence>
<comment type="caution">
    <text evidence="7">The sequence shown here is derived from an EMBL/GenBank/DDBJ whole genome shotgun (WGS) entry which is preliminary data.</text>
</comment>
<dbReference type="PANTHER" id="PTHR45657:SF8">
    <property type="entry name" value="PHOSPHATIDYLINOSITOL_PHOSPHATIDYLCHOLINE TRANSFER PROTEIN SFH13"/>
    <property type="match status" value="1"/>
</dbReference>
<evidence type="ECO:0000313" key="7">
    <source>
        <dbReference type="EMBL" id="KAJ1702464.1"/>
    </source>
</evidence>
<evidence type="ECO:0000256" key="4">
    <source>
        <dbReference type="ARBA" id="ARBA00038020"/>
    </source>
</evidence>
<dbReference type="SUPFAM" id="SSF46938">
    <property type="entry name" value="CRAL/TRIO N-terminal domain"/>
    <property type="match status" value="1"/>
</dbReference>
<evidence type="ECO:0000256" key="1">
    <source>
        <dbReference type="ARBA" id="ARBA00004202"/>
    </source>
</evidence>
<sequence>MSGNHGDAIELCLSNDERKDRKSDVENSEDERRRTKMGSLKKKAIHASAKITHSLKKRGKRKVDYRFPSISIEDVRDPGEEQAVNAFRDTLVVNDLLPEKYDDYHMMLRFLKARKLDIDKATQMWSEMLKWRKEFGADTILKDFLFEELEEVQAHYPHGYHGIDREGRPVYIERLGKVEPAKVVQATTIERYIKYHVQEFERAFKEKFPACSLAAKKHIDSTTSILDVQGVGFKNFGKTARDLVSQVLKIDSSYYPETMHQMFIVNAGPAFKLIWSSVKGFIDPKTASKIHMLGNKFQSRIFEAIDPSQLPDFLGGSCTCIEQGGCLKSNKGPWNDPVIQKLVHGIDPATLREEARLASSGEDTSDPSFTLDPLKTRRTVRRVGETINGESGSDVDDAGSPVASRTYSRLTPVREEVCGSEAAPYYSCDDRPISVEKSLNAAQGSASTSTTNSYASERRLSIQQSSSSNATTRVPTGLPVPPLQLDRDRESTLLNIAKVMLALLIKLCTIIGCFSIRQVRRLVHTPPSARQTEAQPSTLAPVNQPVVQQTAELHVQPCLERLDRLESVFKQLMNKPPEIPREKDRVLLESFDRIKCIEHDLDKTKRILHAAVVKQMEMADTLEAAQEEASLRRRKFCA</sequence>
<dbReference type="EMBL" id="JAMQYH010000001">
    <property type="protein sequence ID" value="KAJ1702464.1"/>
    <property type="molecule type" value="Genomic_DNA"/>
</dbReference>